<keyword evidence="1" id="KW-1133">Transmembrane helix</keyword>
<keyword evidence="3" id="KW-1185">Reference proteome</keyword>
<evidence type="ECO:0000313" key="2">
    <source>
        <dbReference type="EMBL" id="EYU14980.1"/>
    </source>
</evidence>
<dbReference type="EMBL" id="JFGV01000034">
    <property type="protein sequence ID" value="EYU14980.1"/>
    <property type="molecule type" value="Genomic_DNA"/>
</dbReference>
<dbReference type="Proteomes" id="UP000023464">
    <property type="component" value="Unassembled WGS sequence"/>
</dbReference>
<dbReference type="RefSeq" id="WP_036779295.1">
    <property type="nucleotide sequence ID" value="NZ_CAWLTM010000081.1"/>
</dbReference>
<keyword evidence="1" id="KW-0472">Membrane</keyword>
<comment type="caution">
    <text evidence="2">The sequence shown here is derived from an EMBL/GenBank/DDBJ whole genome shotgun (WGS) entry which is preliminary data.</text>
</comment>
<evidence type="ECO:0000313" key="3">
    <source>
        <dbReference type="Proteomes" id="UP000023464"/>
    </source>
</evidence>
<dbReference type="InterPro" id="IPR022553">
    <property type="entry name" value="DUF2645"/>
</dbReference>
<keyword evidence="1" id="KW-0812">Transmembrane</keyword>
<sequence>MSKSAIVLNITYAIFCALFIYMMSYLEEEHYIGGQDIDNLCTVYRELIDDSRDVFAPTCLLILSPLIYATVKKRFKSLSLNIITFALLGYWIWRFFIRLIVCT</sequence>
<evidence type="ECO:0008006" key="4">
    <source>
        <dbReference type="Google" id="ProtNLM"/>
    </source>
</evidence>
<evidence type="ECO:0000256" key="1">
    <source>
        <dbReference type="SAM" id="Phobius"/>
    </source>
</evidence>
<protein>
    <recommendedName>
        <fullName evidence="4">DUF2645 domain-containing protein</fullName>
    </recommendedName>
</protein>
<gene>
    <name evidence="2" type="ORF">BA1DRAFT_02448</name>
</gene>
<feature type="transmembrane region" description="Helical" evidence="1">
    <location>
        <begin position="7"/>
        <end position="26"/>
    </location>
</feature>
<feature type="transmembrane region" description="Helical" evidence="1">
    <location>
        <begin position="54"/>
        <end position="71"/>
    </location>
</feature>
<dbReference type="Pfam" id="PF10840">
    <property type="entry name" value="DUF2645"/>
    <property type="match status" value="1"/>
</dbReference>
<organism evidence="2 3">
    <name type="scientific">Photorhabdus aegyptia</name>
    <dbReference type="NCBI Taxonomy" id="2805098"/>
    <lineage>
        <taxon>Bacteria</taxon>
        <taxon>Pseudomonadati</taxon>
        <taxon>Pseudomonadota</taxon>
        <taxon>Gammaproteobacteria</taxon>
        <taxon>Enterobacterales</taxon>
        <taxon>Morganellaceae</taxon>
        <taxon>Photorhabdus</taxon>
    </lineage>
</organism>
<reference evidence="2 3" key="1">
    <citation type="submission" date="2014-03" db="EMBL/GenBank/DDBJ databases">
        <title>Draft Genome of Photorhabdus luminescens BA1, an Egyptian Isolate.</title>
        <authorList>
            <person name="Ghazal S."/>
            <person name="Hurst S.G.IV."/>
            <person name="Morris K."/>
            <person name="Thomas K."/>
            <person name="Tisa L.S."/>
        </authorList>
    </citation>
    <scope>NUCLEOTIDE SEQUENCE [LARGE SCALE GENOMIC DNA]</scope>
    <source>
        <strain evidence="2 3">BA1</strain>
    </source>
</reference>
<name>A0A022PKE5_9GAMM</name>
<feature type="transmembrane region" description="Helical" evidence="1">
    <location>
        <begin position="78"/>
        <end position="97"/>
    </location>
</feature>
<proteinExistence type="predicted"/>
<dbReference type="AlphaFoldDB" id="A0A022PKE5"/>
<dbReference type="PATRIC" id="fig|1393736.3.peg.2498"/>
<accession>A0A022PKE5</accession>